<evidence type="ECO:0000313" key="18">
    <source>
        <dbReference type="EMBL" id="OHA14965.1"/>
    </source>
</evidence>
<dbReference type="GO" id="GO:0009098">
    <property type="term" value="P:L-leucine biosynthetic process"/>
    <property type="evidence" value="ECO:0007669"/>
    <property type="project" value="UniProtKB-UniPathway"/>
</dbReference>
<dbReference type="UniPathway" id="UPA00049">
    <property type="reaction ID" value="UER00062"/>
</dbReference>
<evidence type="ECO:0000256" key="13">
    <source>
        <dbReference type="ARBA" id="ARBA00048798"/>
    </source>
</evidence>
<comment type="pathway">
    <text evidence="3 17">Amino-acid biosynthesis; L-isoleucine biosynthesis; L-isoleucine from 2-oxobutanoate: step 4/4.</text>
</comment>
<evidence type="ECO:0000256" key="1">
    <source>
        <dbReference type="ARBA" id="ARBA00001933"/>
    </source>
</evidence>
<evidence type="ECO:0000256" key="8">
    <source>
        <dbReference type="ARBA" id="ARBA00022605"/>
    </source>
</evidence>
<dbReference type="Gene3D" id="3.30.470.10">
    <property type="match status" value="1"/>
</dbReference>
<evidence type="ECO:0000256" key="9">
    <source>
        <dbReference type="ARBA" id="ARBA00022679"/>
    </source>
</evidence>
<evidence type="ECO:0000256" key="12">
    <source>
        <dbReference type="ARBA" id="ARBA00048212"/>
    </source>
</evidence>
<keyword evidence="9 17" id="KW-0808">Transferase</keyword>
<evidence type="ECO:0000256" key="17">
    <source>
        <dbReference type="RuleBase" id="RU364094"/>
    </source>
</evidence>
<dbReference type="EC" id="2.6.1.42" evidence="17"/>
<evidence type="ECO:0000256" key="2">
    <source>
        <dbReference type="ARBA" id="ARBA00003109"/>
    </source>
</evidence>
<evidence type="ECO:0000256" key="11">
    <source>
        <dbReference type="ARBA" id="ARBA00023304"/>
    </source>
</evidence>
<dbReference type="FunFam" id="3.20.10.10:FF:000002">
    <property type="entry name" value="D-alanine aminotransferase"/>
    <property type="match status" value="1"/>
</dbReference>
<dbReference type="EMBL" id="MHRA01000033">
    <property type="protein sequence ID" value="OHA14965.1"/>
    <property type="molecule type" value="Genomic_DNA"/>
</dbReference>
<evidence type="ECO:0000256" key="15">
    <source>
        <dbReference type="RuleBase" id="RU004106"/>
    </source>
</evidence>
<comment type="pathway">
    <text evidence="4 17">Amino-acid biosynthesis; L-valine biosynthesis; L-valine from pyruvate: step 4/4.</text>
</comment>
<dbReference type="InterPro" id="IPR018300">
    <property type="entry name" value="Aminotrans_IV_CS"/>
</dbReference>
<dbReference type="NCBIfam" id="TIGR01122">
    <property type="entry name" value="ilvE_I"/>
    <property type="match status" value="1"/>
</dbReference>
<dbReference type="Pfam" id="PF01063">
    <property type="entry name" value="Aminotran_4"/>
    <property type="match status" value="1"/>
</dbReference>
<dbReference type="PANTHER" id="PTHR42743:SF11">
    <property type="entry name" value="AMINODEOXYCHORISMATE LYASE"/>
    <property type="match status" value="1"/>
</dbReference>
<dbReference type="InterPro" id="IPR050571">
    <property type="entry name" value="Class-IV_PLP-Dep_Aminotrnsfr"/>
</dbReference>
<evidence type="ECO:0000256" key="7">
    <source>
        <dbReference type="ARBA" id="ARBA00022576"/>
    </source>
</evidence>
<sequence>MVKPMEFIWMDGKLVPWGEANVHVMTHSLHYGMGVFEGIRSYRCADGRFAIFRLNSHLNRLFESAAIAEIIKIPYTYSELEKAVIETAQANKLGEGYIRPLVVLGEGNMGPLSKDNPVRVFIIPWKWGRYLGRDALDRGISVSISKWRRANSVLPFQAKITGHYVNAAVARRDAEKAGFEEAIIKDESGYIIEGSAENIFIVKDGTLMTPDSRLPILRGITRDSIICLAKDSGMRVEETYISEADLSNADEAFFTGTAAEVTPIKNIGEIFVGTACPGPITEKLQTLYFQTVRGEFPDKHHWLTYID</sequence>
<reference evidence="18 19" key="1">
    <citation type="journal article" date="2016" name="Nat. Commun.">
        <title>Thousands of microbial genomes shed light on interconnected biogeochemical processes in an aquifer system.</title>
        <authorList>
            <person name="Anantharaman K."/>
            <person name="Brown C.T."/>
            <person name="Hug L.A."/>
            <person name="Sharon I."/>
            <person name="Castelle C.J."/>
            <person name="Probst A.J."/>
            <person name="Thomas B.C."/>
            <person name="Singh A."/>
            <person name="Wilkins M.J."/>
            <person name="Karaoz U."/>
            <person name="Brodie E.L."/>
            <person name="Williams K.H."/>
            <person name="Hubbard S.S."/>
            <person name="Banfield J.F."/>
        </authorList>
    </citation>
    <scope>NUCLEOTIDE SEQUENCE [LARGE SCALE GENOMIC DNA]</scope>
</reference>
<evidence type="ECO:0000256" key="3">
    <source>
        <dbReference type="ARBA" id="ARBA00004824"/>
    </source>
</evidence>
<dbReference type="InterPro" id="IPR001544">
    <property type="entry name" value="Aminotrans_IV"/>
</dbReference>
<name>A0A1G2LTI9_9BACT</name>
<dbReference type="GO" id="GO:0009099">
    <property type="term" value="P:L-valine biosynthetic process"/>
    <property type="evidence" value="ECO:0007669"/>
    <property type="project" value="UniProtKB-UniPathway"/>
</dbReference>
<keyword evidence="10 16" id="KW-0663">Pyridoxal phosphate</keyword>
<comment type="catalytic activity">
    <reaction evidence="14 17">
        <text>L-leucine + 2-oxoglutarate = 4-methyl-2-oxopentanoate + L-glutamate</text>
        <dbReference type="Rhea" id="RHEA:18321"/>
        <dbReference type="ChEBI" id="CHEBI:16810"/>
        <dbReference type="ChEBI" id="CHEBI:17865"/>
        <dbReference type="ChEBI" id="CHEBI:29985"/>
        <dbReference type="ChEBI" id="CHEBI:57427"/>
        <dbReference type="EC" id="2.6.1.42"/>
    </reaction>
</comment>
<protein>
    <recommendedName>
        <fullName evidence="17">Branched-chain-amino-acid aminotransferase</fullName>
        <shortName evidence="17">BCAT</shortName>
        <ecNumber evidence="17">2.6.1.42</ecNumber>
    </recommendedName>
</protein>
<comment type="function">
    <text evidence="2 17">Acts on leucine, isoleucine and valine.</text>
</comment>
<dbReference type="Gene3D" id="3.20.10.10">
    <property type="entry name" value="D-amino Acid Aminotransferase, subunit A, domain 2"/>
    <property type="match status" value="1"/>
</dbReference>
<dbReference type="NCBIfam" id="NF005146">
    <property type="entry name" value="PRK06606.1"/>
    <property type="match status" value="1"/>
</dbReference>
<dbReference type="GO" id="GO:0052654">
    <property type="term" value="F:L-leucine-2-oxoglutarate transaminase activity"/>
    <property type="evidence" value="ECO:0007669"/>
    <property type="project" value="RHEA"/>
</dbReference>
<dbReference type="PANTHER" id="PTHR42743">
    <property type="entry name" value="AMINO-ACID AMINOTRANSFERASE"/>
    <property type="match status" value="1"/>
</dbReference>
<accession>A0A1G2LTI9</accession>
<comment type="similarity">
    <text evidence="6 15">Belongs to the class-IV pyridoxal-phosphate-dependent aminotransferase family.</text>
</comment>
<comment type="cofactor">
    <cofactor evidence="1 16">
        <name>pyridoxal 5'-phosphate</name>
        <dbReference type="ChEBI" id="CHEBI:597326"/>
    </cofactor>
</comment>
<comment type="pathway">
    <text evidence="5 17">Amino-acid biosynthesis; L-leucine biosynthesis; L-leucine from 3-methyl-2-oxobutanoate: step 4/4.</text>
</comment>
<evidence type="ECO:0000256" key="5">
    <source>
        <dbReference type="ARBA" id="ARBA00005072"/>
    </source>
</evidence>
<keyword evidence="7 17" id="KW-0032">Aminotransferase</keyword>
<keyword evidence="11 17" id="KW-0100">Branched-chain amino acid biosynthesis</keyword>
<dbReference type="SUPFAM" id="SSF56752">
    <property type="entry name" value="D-aminoacid aminotransferase-like PLP-dependent enzymes"/>
    <property type="match status" value="1"/>
</dbReference>
<dbReference type="InterPro" id="IPR043132">
    <property type="entry name" value="BCAT-like_C"/>
</dbReference>
<organism evidence="18 19">
    <name type="scientific">Candidatus Tagabacteria bacterium RIFCSPLOWO2_01_FULL_42_9</name>
    <dbReference type="NCBI Taxonomy" id="1802296"/>
    <lineage>
        <taxon>Bacteria</taxon>
        <taxon>Candidatus Tagaibacteriota</taxon>
    </lineage>
</organism>
<dbReference type="InterPro" id="IPR036038">
    <property type="entry name" value="Aminotransferase-like"/>
</dbReference>
<dbReference type="GO" id="GO:0052655">
    <property type="term" value="F:L-valine-2-oxoglutarate transaminase activity"/>
    <property type="evidence" value="ECO:0007669"/>
    <property type="project" value="RHEA"/>
</dbReference>
<dbReference type="Proteomes" id="UP000178116">
    <property type="component" value="Unassembled WGS sequence"/>
</dbReference>
<dbReference type="InterPro" id="IPR043131">
    <property type="entry name" value="BCAT-like_N"/>
</dbReference>
<dbReference type="GO" id="GO:0009097">
    <property type="term" value="P:isoleucine biosynthetic process"/>
    <property type="evidence" value="ECO:0007669"/>
    <property type="project" value="UniProtKB-UniPathway"/>
</dbReference>
<dbReference type="PROSITE" id="PS00770">
    <property type="entry name" value="AA_TRANSFER_CLASS_4"/>
    <property type="match status" value="1"/>
</dbReference>
<comment type="catalytic activity">
    <reaction evidence="12 17">
        <text>L-valine + 2-oxoglutarate = 3-methyl-2-oxobutanoate + L-glutamate</text>
        <dbReference type="Rhea" id="RHEA:24813"/>
        <dbReference type="ChEBI" id="CHEBI:11851"/>
        <dbReference type="ChEBI" id="CHEBI:16810"/>
        <dbReference type="ChEBI" id="CHEBI:29985"/>
        <dbReference type="ChEBI" id="CHEBI:57762"/>
        <dbReference type="EC" id="2.6.1.42"/>
    </reaction>
</comment>
<dbReference type="UniPathway" id="UPA00048">
    <property type="reaction ID" value="UER00073"/>
</dbReference>
<dbReference type="GO" id="GO:0052656">
    <property type="term" value="F:L-isoleucine-2-oxoglutarate transaminase activity"/>
    <property type="evidence" value="ECO:0007669"/>
    <property type="project" value="RHEA"/>
</dbReference>
<proteinExistence type="inferred from homology"/>
<dbReference type="UniPathway" id="UPA00047">
    <property type="reaction ID" value="UER00058"/>
</dbReference>
<evidence type="ECO:0000256" key="6">
    <source>
        <dbReference type="ARBA" id="ARBA00009320"/>
    </source>
</evidence>
<evidence type="ECO:0000256" key="14">
    <source>
        <dbReference type="ARBA" id="ARBA00049229"/>
    </source>
</evidence>
<gene>
    <name evidence="17" type="primary">ilvE</name>
    <name evidence="18" type="ORF">A3A10_02805</name>
</gene>
<dbReference type="InterPro" id="IPR005785">
    <property type="entry name" value="B_amino_transI"/>
</dbReference>
<keyword evidence="8 17" id="KW-0028">Amino-acid biosynthesis</keyword>
<evidence type="ECO:0000313" key="19">
    <source>
        <dbReference type="Proteomes" id="UP000178116"/>
    </source>
</evidence>
<dbReference type="AlphaFoldDB" id="A0A1G2LTI9"/>
<evidence type="ECO:0000256" key="16">
    <source>
        <dbReference type="RuleBase" id="RU004516"/>
    </source>
</evidence>
<comment type="caution">
    <text evidence="18">The sequence shown here is derived from an EMBL/GenBank/DDBJ whole genome shotgun (WGS) entry which is preliminary data.</text>
</comment>
<comment type="catalytic activity">
    <reaction evidence="13 17">
        <text>L-isoleucine + 2-oxoglutarate = (S)-3-methyl-2-oxopentanoate + L-glutamate</text>
        <dbReference type="Rhea" id="RHEA:24801"/>
        <dbReference type="ChEBI" id="CHEBI:16810"/>
        <dbReference type="ChEBI" id="CHEBI:29985"/>
        <dbReference type="ChEBI" id="CHEBI:35146"/>
        <dbReference type="ChEBI" id="CHEBI:58045"/>
        <dbReference type="EC" id="2.6.1.42"/>
    </reaction>
</comment>
<evidence type="ECO:0000256" key="4">
    <source>
        <dbReference type="ARBA" id="ARBA00004931"/>
    </source>
</evidence>
<evidence type="ECO:0000256" key="10">
    <source>
        <dbReference type="ARBA" id="ARBA00022898"/>
    </source>
</evidence>